<accession>T0RTX8</accession>
<keyword evidence="2 7" id="KW-0813">Transport</keyword>
<sequence>MASIELSAAASPKDHPFRPMTPTPPTTAAAPWYQQPSARIVAGVVFGFGLGIVLGRNDASPALVSWVALPGTLFLRALTCIVVPLVFVNIFLSVVEMRGVSSAGLHAIGLFVGTTVVAVGFGTLAVLLLQSHFAVASSSAEMAAKTSTDVQLGCGDTRHLVVALNGAVVCAATANSSSLLHLVNATAPAAVSLTQTIQDQIFKAMVPDNIVLQFVSGNYLGILAFAIFLALAMQRSERDCPTLVALCEDINAVLLAGIEAVITCTPYAVASLIAGGLGMTNDFSAVFGNVGLFLVAFLLAALAQVGALSLLLYVVVCRRLKRPLLPMLKAFVPAQMFAFGCASSAATIPITLQTATATGASPSIAGFVVTLGATLHMNGTALYFPCAVVYVVVSSGGHLSPVTYLVLCILSLVSAAATAPVPSGALVMVLPMVVTVGGDSAAASFSYLLAMDFCVDRIRTMVNVYGDLVVAHCVAALNPTHASSVNFPESTDGSASDHV</sequence>
<dbReference type="InterPro" id="IPR036458">
    <property type="entry name" value="Na:dicarbo_symporter_sf"/>
</dbReference>
<dbReference type="OMA" id="DRINDMF"/>
<keyword evidence="5 7" id="KW-1133">Transmembrane helix</keyword>
<keyword evidence="4 7" id="KW-0812">Transmembrane</keyword>
<comment type="subcellular location">
    <subcellularLocation>
        <location evidence="1">Cell membrane</location>
        <topology evidence="1">Multi-pass membrane protein</topology>
    </subcellularLocation>
    <subcellularLocation>
        <location evidence="7">Membrane</location>
        <topology evidence="7">Multi-pass membrane protein</topology>
    </subcellularLocation>
</comment>
<feature type="transmembrane region" description="Helical" evidence="7">
    <location>
        <begin position="425"/>
        <end position="450"/>
    </location>
</feature>
<reference evidence="9 10" key="1">
    <citation type="submission" date="2012-04" db="EMBL/GenBank/DDBJ databases">
        <title>The Genome Sequence of Saprolegnia declina VS20.</title>
        <authorList>
            <consortium name="The Broad Institute Genome Sequencing Platform"/>
            <person name="Russ C."/>
            <person name="Nusbaum C."/>
            <person name="Tyler B."/>
            <person name="van West P."/>
            <person name="Dieguez-Uribeondo J."/>
            <person name="de Bruijn I."/>
            <person name="Tripathy S."/>
            <person name="Jiang R."/>
            <person name="Young S.K."/>
            <person name="Zeng Q."/>
            <person name="Gargeya S."/>
            <person name="Fitzgerald M."/>
            <person name="Haas B."/>
            <person name="Abouelleil A."/>
            <person name="Alvarado L."/>
            <person name="Arachchi H.M."/>
            <person name="Berlin A."/>
            <person name="Chapman S.B."/>
            <person name="Goldberg J."/>
            <person name="Griggs A."/>
            <person name="Gujja S."/>
            <person name="Hansen M."/>
            <person name="Howarth C."/>
            <person name="Imamovic A."/>
            <person name="Larimer J."/>
            <person name="McCowen C."/>
            <person name="Montmayeur A."/>
            <person name="Murphy C."/>
            <person name="Neiman D."/>
            <person name="Pearson M."/>
            <person name="Priest M."/>
            <person name="Roberts A."/>
            <person name="Saif S."/>
            <person name="Shea T."/>
            <person name="Sisk P."/>
            <person name="Sykes S."/>
            <person name="Wortman J."/>
            <person name="Nusbaum C."/>
            <person name="Birren B."/>
        </authorList>
    </citation>
    <scope>NUCLEOTIDE SEQUENCE [LARGE SCALE GENOMIC DNA]</scope>
    <source>
        <strain evidence="9 10">VS20</strain>
    </source>
</reference>
<evidence type="ECO:0000256" key="7">
    <source>
        <dbReference type="RuleBase" id="RU361216"/>
    </source>
</evidence>
<dbReference type="GO" id="GO:0015293">
    <property type="term" value="F:symporter activity"/>
    <property type="evidence" value="ECO:0007669"/>
    <property type="project" value="UniProtKB-UniRule"/>
</dbReference>
<feature type="transmembrane region" description="Helical" evidence="7">
    <location>
        <begin position="37"/>
        <end position="54"/>
    </location>
</feature>
<dbReference type="EMBL" id="JH767157">
    <property type="protein sequence ID" value="EQC33837.1"/>
    <property type="molecule type" value="Genomic_DNA"/>
</dbReference>
<dbReference type="GeneID" id="19949245"/>
<dbReference type="VEuPathDB" id="FungiDB:SDRG_08518"/>
<dbReference type="Pfam" id="PF00375">
    <property type="entry name" value="SDF"/>
    <property type="match status" value="1"/>
</dbReference>
<evidence type="ECO:0000313" key="10">
    <source>
        <dbReference type="Proteomes" id="UP000030762"/>
    </source>
</evidence>
<dbReference type="PANTHER" id="PTHR42865">
    <property type="entry name" value="PROTON/GLUTAMATE-ASPARTATE SYMPORTER"/>
    <property type="match status" value="1"/>
</dbReference>
<dbReference type="Proteomes" id="UP000030762">
    <property type="component" value="Unassembled WGS sequence"/>
</dbReference>
<feature type="transmembrane region" description="Helical" evidence="7">
    <location>
        <begin position="107"/>
        <end position="129"/>
    </location>
</feature>
<keyword evidence="10" id="KW-1185">Reference proteome</keyword>
<dbReference type="PRINTS" id="PR00173">
    <property type="entry name" value="EDTRNSPORT"/>
</dbReference>
<dbReference type="STRING" id="1156394.T0RTX8"/>
<dbReference type="PANTHER" id="PTHR42865:SF7">
    <property type="entry name" value="PROTON_GLUTAMATE-ASPARTATE SYMPORTER"/>
    <property type="match status" value="1"/>
</dbReference>
<keyword evidence="7" id="KW-0769">Symport</keyword>
<dbReference type="eggNOG" id="KOG3787">
    <property type="taxonomic scope" value="Eukaryota"/>
</dbReference>
<dbReference type="RefSeq" id="XP_008612632.1">
    <property type="nucleotide sequence ID" value="XM_008614410.1"/>
</dbReference>
<dbReference type="InParanoid" id="T0RTX8"/>
<dbReference type="InterPro" id="IPR001991">
    <property type="entry name" value="Na-dicarboxylate_symporter"/>
</dbReference>
<dbReference type="Gene3D" id="1.10.3860.10">
    <property type="entry name" value="Sodium:dicarboxylate symporter"/>
    <property type="match status" value="1"/>
</dbReference>
<feature type="transmembrane region" description="Helical" evidence="7">
    <location>
        <begin position="364"/>
        <end position="393"/>
    </location>
</feature>
<feature type="transmembrane region" description="Helical" evidence="7">
    <location>
        <begin position="402"/>
        <end position="419"/>
    </location>
</feature>
<evidence type="ECO:0000256" key="8">
    <source>
        <dbReference type="SAM" id="MobiDB-lite"/>
    </source>
</evidence>
<keyword evidence="3" id="KW-1003">Cell membrane</keyword>
<comment type="similarity">
    <text evidence="7">Belongs to the dicarboxylate/amino acid:cation symporter (DAACS) (TC 2.A.23) family.</text>
</comment>
<feature type="transmembrane region" description="Helical" evidence="7">
    <location>
        <begin position="328"/>
        <end position="352"/>
    </location>
</feature>
<dbReference type="GO" id="GO:0005886">
    <property type="term" value="C:plasma membrane"/>
    <property type="evidence" value="ECO:0007669"/>
    <property type="project" value="UniProtKB-SubCell"/>
</dbReference>
<proteinExistence type="inferred from homology"/>
<keyword evidence="6 7" id="KW-0472">Membrane</keyword>
<organism evidence="9 10">
    <name type="scientific">Saprolegnia diclina (strain VS20)</name>
    <dbReference type="NCBI Taxonomy" id="1156394"/>
    <lineage>
        <taxon>Eukaryota</taxon>
        <taxon>Sar</taxon>
        <taxon>Stramenopiles</taxon>
        <taxon>Oomycota</taxon>
        <taxon>Saprolegniomycetes</taxon>
        <taxon>Saprolegniales</taxon>
        <taxon>Saprolegniaceae</taxon>
        <taxon>Saprolegnia</taxon>
    </lineage>
</organism>
<evidence type="ECO:0000256" key="5">
    <source>
        <dbReference type="ARBA" id="ARBA00022989"/>
    </source>
</evidence>
<feature type="transmembrane region" description="Helical" evidence="7">
    <location>
        <begin position="290"/>
        <end position="316"/>
    </location>
</feature>
<name>T0RTX8_SAPDV</name>
<dbReference type="AlphaFoldDB" id="T0RTX8"/>
<feature type="region of interest" description="Disordered" evidence="8">
    <location>
        <begin position="1"/>
        <end position="28"/>
    </location>
</feature>
<feature type="transmembrane region" description="Helical" evidence="7">
    <location>
        <begin position="74"/>
        <end position="95"/>
    </location>
</feature>
<evidence type="ECO:0000256" key="3">
    <source>
        <dbReference type="ARBA" id="ARBA00022475"/>
    </source>
</evidence>
<evidence type="ECO:0000256" key="4">
    <source>
        <dbReference type="ARBA" id="ARBA00022692"/>
    </source>
</evidence>
<evidence type="ECO:0000313" key="9">
    <source>
        <dbReference type="EMBL" id="EQC33837.1"/>
    </source>
</evidence>
<evidence type="ECO:0000256" key="2">
    <source>
        <dbReference type="ARBA" id="ARBA00022448"/>
    </source>
</evidence>
<protein>
    <recommendedName>
        <fullName evidence="7">Amino acid transporter</fullName>
    </recommendedName>
</protein>
<evidence type="ECO:0000256" key="6">
    <source>
        <dbReference type="ARBA" id="ARBA00023136"/>
    </source>
</evidence>
<feature type="transmembrane region" description="Helical" evidence="7">
    <location>
        <begin position="210"/>
        <end position="232"/>
    </location>
</feature>
<gene>
    <name evidence="9" type="ORF">SDRG_08518</name>
</gene>
<evidence type="ECO:0000256" key="1">
    <source>
        <dbReference type="ARBA" id="ARBA00004651"/>
    </source>
</evidence>
<feature type="transmembrane region" description="Helical" evidence="7">
    <location>
        <begin position="253"/>
        <end position="278"/>
    </location>
</feature>
<dbReference type="OrthoDB" id="70718at2759"/>
<dbReference type="SUPFAM" id="SSF118215">
    <property type="entry name" value="Proton glutamate symport protein"/>
    <property type="match status" value="1"/>
</dbReference>